<accession>A0ABR4ZYS3</accession>
<reference evidence="1 2" key="1">
    <citation type="submission" date="2014-08" db="EMBL/GenBank/DDBJ databases">
        <title>Methylacidiphilum kamchatkense strain Kam1 draft genome sequence.</title>
        <authorList>
            <person name="Birkeland N.-K."/>
            <person name="Erikstad H.A."/>
        </authorList>
    </citation>
    <scope>NUCLEOTIDE SEQUENCE [LARGE SCALE GENOMIC DNA]</scope>
    <source>
        <strain evidence="1 2">Kam1</strain>
    </source>
</reference>
<evidence type="ECO:0000313" key="1">
    <source>
        <dbReference type="EMBL" id="KIE59180.1"/>
    </source>
</evidence>
<keyword evidence="2" id="KW-1185">Reference proteome</keyword>
<dbReference type="CDD" id="cd15482">
    <property type="entry name" value="Sialidase_non-viral"/>
    <property type="match status" value="1"/>
</dbReference>
<evidence type="ECO:0000313" key="2">
    <source>
        <dbReference type="Proteomes" id="UP000031594"/>
    </source>
</evidence>
<dbReference type="Gene3D" id="2.130.10.10">
    <property type="entry name" value="YVTN repeat-like/Quinoprotein amine dehydrogenase"/>
    <property type="match status" value="2"/>
</dbReference>
<protein>
    <recommendedName>
        <fullName evidence="3">Photosynthesis system II assembly factor Ycf48/Hcf136-like domain-containing protein</fullName>
    </recommendedName>
</protein>
<dbReference type="SUPFAM" id="SSF110296">
    <property type="entry name" value="Oligoxyloglucan reducing end-specific cellobiohydrolase"/>
    <property type="match status" value="1"/>
</dbReference>
<organism evidence="1 2">
    <name type="scientific">Methylacidiphilum kamchatkense Kam1</name>
    <dbReference type="NCBI Taxonomy" id="1202785"/>
    <lineage>
        <taxon>Bacteria</taxon>
        <taxon>Pseudomonadati</taxon>
        <taxon>Verrucomicrobiota</taxon>
        <taxon>Methylacidiphilae</taxon>
        <taxon>Methylacidiphilales</taxon>
        <taxon>Methylacidiphilaceae</taxon>
        <taxon>Methylacidiphilum (ex Ratnadevi et al. 2023)</taxon>
    </lineage>
</organism>
<proteinExistence type="predicted"/>
<sequence>MYKGFSVGLWQGYSPLCMVSNETTSFLKSDFIITNTQGIQEKAFSSGQLLDIFFWNSQIGWTCGYGGVYKTIDGGKTWEKMKGEGGWYHVQLTGPQEIWLLEGKHGMAWARLWHSTNDGINWEEILPDKLQGFGDLYCRGPVRFVLCNDFPSYWSIDGGKTWNEKTFFGSLKVSIPGDVKESTGFVIYILGAKKPSFSPYLLKSSDCGITWNEILLPPNLPNPHSLFFATSWKGWIGLAYGKILVTEDGGASWRLYQLPTQRAVKALWFDQLGRGYAAVENGNYLKLAESLFKTDNGGKSWKIVLSGAKQISSLFGLSTVRIWGAGFCPGIPSTDLIFLSNTE</sequence>
<dbReference type="Proteomes" id="UP000031594">
    <property type="component" value="Unassembled WGS sequence"/>
</dbReference>
<evidence type="ECO:0008006" key="3">
    <source>
        <dbReference type="Google" id="ProtNLM"/>
    </source>
</evidence>
<name>A0ABR4ZYS3_9BACT</name>
<gene>
    <name evidence="1" type="ORF">A946_00090</name>
</gene>
<comment type="caution">
    <text evidence="1">The sequence shown here is derived from an EMBL/GenBank/DDBJ whole genome shotgun (WGS) entry which is preliminary data.</text>
</comment>
<dbReference type="InterPro" id="IPR015943">
    <property type="entry name" value="WD40/YVTN_repeat-like_dom_sf"/>
</dbReference>
<dbReference type="EMBL" id="JQNX01000001">
    <property type="protein sequence ID" value="KIE59180.1"/>
    <property type="molecule type" value="Genomic_DNA"/>
</dbReference>